<accession>A0A5M6BU93</accession>
<proteinExistence type="predicted"/>
<reference evidence="1" key="2">
    <citation type="submission" date="2024-01" db="EMBL/GenBank/DDBJ databases">
        <title>Comparative genomics of Cryptococcus and Kwoniella reveals pathogenesis evolution and contrasting modes of karyotype evolution via chromosome fusion or intercentromeric recombination.</title>
        <authorList>
            <person name="Coelho M.A."/>
            <person name="David-Palma M."/>
            <person name="Shea T."/>
            <person name="Bowers K."/>
            <person name="McGinley-Smith S."/>
            <person name="Mohammad A.W."/>
            <person name="Gnirke A."/>
            <person name="Yurkov A.M."/>
            <person name="Nowrousian M."/>
            <person name="Sun S."/>
            <person name="Cuomo C.A."/>
            <person name="Heitman J."/>
        </authorList>
    </citation>
    <scope>NUCLEOTIDE SEQUENCE</scope>
    <source>
        <strain evidence="1">CBS 12478</strain>
    </source>
</reference>
<gene>
    <name evidence="1" type="ORF">CI109_102077</name>
</gene>
<protein>
    <submittedName>
        <fullName evidence="1">Uncharacterized protein</fullName>
    </submittedName>
</protein>
<name>A0A5M6BU93_9TREE</name>
<organism evidence="1 2">
    <name type="scientific">Kwoniella shandongensis</name>
    <dbReference type="NCBI Taxonomy" id="1734106"/>
    <lineage>
        <taxon>Eukaryota</taxon>
        <taxon>Fungi</taxon>
        <taxon>Dikarya</taxon>
        <taxon>Basidiomycota</taxon>
        <taxon>Agaricomycotina</taxon>
        <taxon>Tremellomycetes</taxon>
        <taxon>Tremellales</taxon>
        <taxon>Cryptococcaceae</taxon>
        <taxon>Kwoniella</taxon>
    </lineage>
</organism>
<keyword evidence="2" id="KW-1185">Reference proteome</keyword>
<dbReference type="AlphaFoldDB" id="A0A5M6BU93"/>
<dbReference type="RefSeq" id="XP_031858073.1">
    <property type="nucleotide sequence ID" value="XM_032007635.1"/>
</dbReference>
<dbReference type="OrthoDB" id="2565203at2759"/>
<reference evidence="1" key="1">
    <citation type="submission" date="2017-08" db="EMBL/GenBank/DDBJ databases">
        <authorList>
            <person name="Cuomo C."/>
            <person name="Billmyre B."/>
            <person name="Heitman J."/>
        </authorList>
    </citation>
    <scope>NUCLEOTIDE SEQUENCE</scope>
    <source>
        <strain evidence="1">CBS 12478</strain>
    </source>
</reference>
<sequence>MAFFDSSYLPYEGGLLFVPQHPLVVCQPSHTSQQDRPHPGLTSQNASAHRPAPMVQSQHQNPTIILSQRSASPSRLQGNIPIPPNQNATASLTVENTRIPSLSTVGSPPSYALLPMSSPPGYKPLPSSSDLTILLAPPPPFYQATCPHADSPSPSHTSPHGGGILPSHSCPYCFRTTSSHDSGRERERERGKDWMVTILVVLNIIVWGAVIYGYYCEFTTLDSGAAAPGGGDWKWGPPGGGEWTGAWVRGKNMVEDCSMVSVDC</sequence>
<evidence type="ECO:0000313" key="2">
    <source>
        <dbReference type="Proteomes" id="UP000322225"/>
    </source>
</evidence>
<dbReference type="KEGG" id="ksn:43591806"/>
<dbReference type="Proteomes" id="UP000322225">
    <property type="component" value="Chromosome 4"/>
</dbReference>
<evidence type="ECO:0000313" key="1">
    <source>
        <dbReference type="EMBL" id="WWD17636.1"/>
    </source>
</evidence>
<dbReference type="EMBL" id="CP144054">
    <property type="protein sequence ID" value="WWD17636.1"/>
    <property type="molecule type" value="Genomic_DNA"/>
</dbReference>
<dbReference type="GeneID" id="43591806"/>